<name>A0A1F5I7L3_9BACT</name>
<evidence type="ECO:0000259" key="7">
    <source>
        <dbReference type="Pfam" id="PF02272"/>
    </source>
</evidence>
<accession>A0A1F5I7L3</accession>
<dbReference type="SUPFAM" id="SSF64182">
    <property type="entry name" value="DHH phosphoesterases"/>
    <property type="match status" value="1"/>
</dbReference>
<evidence type="ECO:0000256" key="2">
    <source>
        <dbReference type="ARBA" id="ARBA00019841"/>
    </source>
</evidence>
<feature type="domain" description="DHHA1" evidence="7">
    <location>
        <begin position="331"/>
        <end position="417"/>
    </location>
</feature>
<dbReference type="Pfam" id="PF01368">
    <property type="entry name" value="DHH"/>
    <property type="match status" value="1"/>
</dbReference>
<dbReference type="InterPro" id="IPR003156">
    <property type="entry name" value="DHHA1_dom"/>
</dbReference>
<feature type="domain" description="DDH" evidence="6">
    <location>
        <begin position="72"/>
        <end position="213"/>
    </location>
</feature>
<evidence type="ECO:0000313" key="9">
    <source>
        <dbReference type="EMBL" id="OGE12364.1"/>
    </source>
</evidence>
<dbReference type="InterPro" id="IPR041122">
    <property type="entry name" value="RecJ_OB"/>
</dbReference>
<evidence type="ECO:0000256" key="1">
    <source>
        <dbReference type="ARBA" id="ARBA00005915"/>
    </source>
</evidence>
<evidence type="ECO:0000256" key="3">
    <source>
        <dbReference type="ARBA" id="ARBA00022722"/>
    </source>
</evidence>
<dbReference type="PANTHER" id="PTHR30255">
    <property type="entry name" value="SINGLE-STRANDED-DNA-SPECIFIC EXONUCLEASE RECJ"/>
    <property type="match status" value="1"/>
</dbReference>
<evidence type="ECO:0000256" key="4">
    <source>
        <dbReference type="ARBA" id="ARBA00022801"/>
    </source>
</evidence>
<dbReference type="PANTHER" id="PTHR30255:SF2">
    <property type="entry name" value="SINGLE-STRANDED-DNA-SPECIFIC EXONUCLEASE RECJ"/>
    <property type="match status" value="1"/>
</dbReference>
<dbReference type="InterPro" id="IPR038763">
    <property type="entry name" value="DHH_sf"/>
</dbReference>
<dbReference type="InterPro" id="IPR004610">
    <property type="entry name" value="RecJ"/>
</dbReference>
<dbReference type="InterPro" id="IPR051673">
    <property type="entry name" value="SSDNA_exonuclease_RecJ"/>
</dbReference>
<protein>
    <recommendedName>
        <fullName evidence="2">Single-stranded-DNA-specific exonuclease RecJ</fullName>
    </recommendedName>
</protein>
<organism evidence="9 10">
    <name type="scientific">Candidatus Curtissbacteria bacterium RIFCSPLOWO2_12_FULL_38_9</name>
    <dbReference type="NCBI Taxonomy" id="1797735"/>
    <lineage>
        <taxon>Bacteria</taxon>
        <taxon>Candidatus Curtissiibacteriota</taxon>
    </lineage>
</organism>
<dbReference type="GO" id="GO:0003676">
    <property type="term" value="F:nucleic acid binding"/>
    <property type="evidence" value="ECO:0007669"/>
    <property type="project" value="InterPro"/>
</dbReference>
<comment type="caution">
    <text evidence="9">The sequence shown here is derived from an EMBL/GenBank/DDBJ whole genome shotgun (WGS) entry which is preliminary data.</text>
</comment>
<dbReference type="GO" id="GO:0006310">
    <property type="term" value="P:DNA recombination"/>
    <property type="evidence" value="ECO:0007669"/>
    <property type="project" value="InterPro"/>
</dbReference>
<keyword evidence="5 9" id="KW-0269">Exonuclease</keyword>
<dbReference type="Pfam" id="PF02272">
    <property type="entry name" value="DHHA1"/>
    <property type="match status" value="1"/>
</dbReference>
<evidence type="ECO:0000259" key="6">
    <source>
        <dbReference type="Pfam" id="PF01368"/>
    </source>
</evidence>
<evidence type="ECO:0000256" key="5">
    <source>
        <dbReference type="ARBA" id="ARBA00022839"/>
    </source>
</evidence>
<feature type="domain" description="RecJ OB" evidence="8">
    <location>
        <begin position="435"/>
        <end position="537"/>
    </location>
</feature>
<evidence type="ECO:0000259" key="8">
    <source>
        <dbReference type="Pfam" id="PF17768"/>
    </source>
</evidence>
<reference evidence="9 10" key="1">
    <citation type="journal article" date="2016" name="Nat. Commun.">
        <title>Thousands of microbial genomes shed light on interconnected biogeochemical processes in an aquifer system.</title>
        <authorList>
            <person name="Anantharaman K."/>
            <person name="Brown C.T."/>
            <person name="Hug L.A."/>
            <person name="Sharon I."/>
            <person name="Castelle C.J."/>
            <person name="Probst A.J."/>
            <person name="Thomas B.C."/>
            <person name="Singh A."/>
            <person name="Wilkins M.J."/>
            <person name="Karaoz U."/>
            <person name="Brodie E.L."/>
            <person name="Williams K.H."/>
            <person name="Hubbard S.S."/>
            <person name="Banfield J.F."/>
        </authorList>
    </citation>
    <scope>NUCLEOTIDE SEQUENCE [LARGE SCALE GENOMIC DNA]</scope>
</reference>
<dbReference type="Gene3D" id="3.90.1640.30">
    <property type="match status" value="1"/>
</dbReference>
<dbReference type="Proteomes" id="UP000177300">
    <property type="component" value="Unassembled WGS sequence"/>
</dbReference>
<dbReference type="Gene3D" id="2.40.50.460">
    <property type="match status" value="1"/>
</dbReference>
<keyword evidence="4" id="KW-0378">Hydrolase</keyword>
<gene>
    <name evidence="9" type="ORF">A3G14_02365</name>
</gene>
<dbReference type="GO" id="GO:0006281">
    <property type="term" value="P:DNA repair"/>
    <property type="evidence" value="ECO:0007669"/>
    <property type="project" value="InterPro"/>
</dbReference>
<dbReference type="InterPro" id="IPR001667">
    <property type="entry name" value="DDH_dom"/>
</dbReference>
<sequence length="543" mass="59881">MIDRIWKVAAKNYSKKSKNWLLSILANNRGLTTKNKLDEFLNSSLKHILDLKPTDLKKAVSRVEKALKNKEKIIVYSDYDADGICASAIVWETLFDLGADIMPYVPHRIKEGYGLSKLAIRKLASKGTKLIVTVDHGVTALDEIEFAKKLAVDIIVTDHHLKPKSPPKPVAMVHTTQLCGGGVAWRFCWEIVKKIKPSYKKVLVEKLELAAIATVADLVPLIGANRAIVKLGLEKLNKTKRPGLKSLIRSSAVSGPLNSHDIGHAIAPRINAMGRLEHGMDSLRLICAKNQKKADELASLLSVTNSKRQTLTTNAVDQALNMFNKDQLVGVLDHESWHQGVIGLVASKLVESHYRPMVAISRGPELSKGSARSIQGFNIVEAIRASSEFLTDAGGHPMAAGFTIKTKYIKAFAKNINIYAQKTLSAEMLTPTLKIECELDSRDINAETLKLIKTFEPYGVGNPSPIFLTRNMIVEDVRGVGAQSKHLKLQISNHNAIGFNMGEKRYNLRPGNSVDVVYTIDEDNYNGAGKVQMKIKDLRSVDS</sequence>
<dbReference type="CDD" id="cd00133">
    <property type="entry name" value="PTS_IIB"/>
    <property type="match status" value="1"/>
</dbReference>
<dbReference type="AlphaFoldDB" id="A0A1F5I7L3"/>
<dbReference type="NCBIfam" id="TIGR00644">
    <property type="entry name" value="recJ"/>
    <property type="match status" value="1"/>
</dbReference>
<dbReference type="EMBL" id="MFBY01000057">
    <property type="protein sequence ID" value="OGE12364.1"/>
    <property type="molecule type" value="Genomic_DNA"/>
</dbReference>
<dbReference type="GO" id="GO:0008409">
    <property type="term" value="F:5'-3' exonuclease activity"/>
    <property type="evidence" value="ECO:0007669"/>
    <property type="project" value="InterPro"/>
</dbReference>
<proteinExistence type="inferred from homology"/>
<comment type="similarity">
    <text evidence="1">Belongs to the RecJ family.</text>
</comment>
<dbReference type="Pfam" id="PF17768">
    <property type="entry name" value="RecJ_OB"/>
    <property type="match status" value="1"/>
</dbReference>
<keyword evidence="3" id="KW-0540">Nuclease</keyword>
<evidence type="ECO:0000313" key="10">
    <source>
        <dbReference type="Proteomes" id="UP000177300"/>
    </source>
</evidence>